<proteinExistence type="predicted"/>
<feature type="non-terminal residue" evidence="1">
    <location>
        <position position="43"/>
    </location>
</feature>
<name>A0A9X9A5B9_BACCE</name>
<organism evidence="1 2">
    <name type="scientific">Bacillus cereus</name>
    <dbReference type="NCBI Taxonomy" id="1396"/>
    <lineage>
        <taxon>Bacteria</taxon>
        <taxon>Bacillati</taxon>
        <taxon>Bacillota</taxon>
        <taxon>Bacilli</taxon>
        <taxon>Bacillales</taxon>
        <taxon>Bacillaceae</taxon>
        <taxon>Bacillus</taxon>
        <taxon>Bacillus cereus group</taxon>
    </lineage>
</organism>
<sequence length="43" mass="5172">MQKYIVFDFDGTLVDSQNIFVPIYNQIAEKHGYKTVREEEIEY</sequence>
<dbReference type="SUPFAM" id="SSF56784">
    <property type="entry name" value="HAD-like"/>
    <property type="match status" value="1"/>
</dbReference>
<dbReference type="Gene3D" id="1.10.150.240">
    <property type="entry name" value="Putative phosphatase, domain 2"/>
    <property type="match status" value="1"/>
</dbReference>
<keyword evidence="1" id="KW-0378">Hydrolase</keyword>
<evidence type="ECO:0000313" key="1">
    <source>
        <dbReference type="EMBL" id="TKI95109.1"/>
    </source>
</evidence>
<dbReference type="InterPro" id="IPR023198">
    <property type="entry name" value="PGP-like_dom2"/>
</dbReference>
<dbReference type="InterPro" id="IPR041492">
    <property type="entry name" value="HAD_2"/>
</dbReference>
<protein>
    <submittedName>
        <fullName evidence="1">HAD family hydrolase</fullName>
    </submittedName>
</protein>
<accession>A0A9X9A5B9</accession>
<dbReference type="Proteomes" id="UP000308444">
    <property type="component" value="Unassembled WGS sequence"/>
</dbReference>
<dbReference type="InterPro" id="IPR036412">
    <property type="entry name" value="HAD-like_sf"/>
</dbReference>
<dbReference type="EMBL" id="SZOH01002405">
    <property type="protein sequence ID" value="TKI95109.1"/>
    <property type="molecule type" value="Genomic_DNA"/>
</dbReference>
<reference evidence="1 2" key="1">
    <citation type="journal article" date="2019" name="Environ. Microbiol.">
        <title>An active ?-lactamase is a part of an orchestrated cell wall stress resistance network of Bacillus subtilis and related rhizosphere species.</title>
        <authorList>
            <person name="Bucher T."/>
            <person name="Keren-Paz A."/>
            <person name="Hausser J."/>
            <person name="Olender T."/>
            <person name="Cytryn E."/>
            <person name="Kolodkin-Gal I."/>
        </authorList>
    </citation>
    <scope>NUCLEOTIDE SEQUENCE [LARGE SCALE GENOMIC DNA]</scope>
    <source>
        <strain evidence="1 2">I32</strain>
    </source>
</reference>
<dbReference type="AlphaFoldDB" id="A0A9X9A5B9"/>
<dbReference type="Pfam" id="PF13419">
    <property type="entry name" value="HAD_2"/>
    <property type="match status" value="1"/>
</dbReference>
<gene>
    <name evidence="1" type="ORF">FC695_27715</name>
</gene>
<comment type="caution">
    <text evidence="1">The sequence shown here is derived from an EMBL/GenBank/DDBJ whole genome shotgun (WGS) entry which is preliminary data.</text>
</comment>
<dbReference type="GO" id="GO:0016787">
    <property type="term" value="F:hydrolase activity"/>
    <property type="evidence" value="ECO:0007669"/>
    <property type="project" value="UniProtKB-KW"/>
</dbReference>
<evidence type="ECO:0000313" key="2">
    <source>
        <dbReference type="Proteomes" id="UP000308444"/>
    </source>
</evidence>